<dbReference type="Gene3D" id="1.10.510.10">
    <property type="entry name" value="Transferase(Phosphotransferase) domain 1"/>
    <property type="match status" value="1"/>
</dbReference>
<dbReference type="InterPro" id="IPR051180">
    <property type="entry name" value="IKK"/>
</dbReference>
<organism evidence="9 10">
    <name type="scientific">Littorina saxatilis</name>
    <dbReference type="NCBI Taxonomy" id="31220"/>
    <lineage>
        <taxon>Eukaryota</taxon>
        <taxon>Metazoa</taxon>
        <taxon>Spiralia</taxon>
        <taxon>Lophotrochozoa</taxon>
        <taxon>Mollusca</taxon>
        <taxon>Gastropoda</taxon>
        <taxon>Caenogastropoda</taxon>
        <taxon>Littorinimorpha</taxon>
        <taxon>Littorinoidea</taxon>
        <taxon>Littorinidae</taxon>
        <taxon>Littorina</taxon>
    </lineage>
</organism>
<proteinExistence type="predicted"/>
<comment type="subcellular location">
    <subcellularLocation>
        <location evidence="1">Cytoplasm</location>
    </subcellularLocation>
</comment>
<protein>
    <recommendedName>
        <fullName evidence="8">Protein kinase domain-containing protein</fullName>
    </recommendedName>
</protein>
<keyword evidence="10" id="KW-1185">Reference proteome</keyword>
<dbReference type="Gene3D" id="3.30.200.20">
    <property type="entry name" value="Phosphorylase Kinase, domain 1"/>
    <property type="match status" value="1"/>
</dbReference>
<evidence type="ECO:0000256" key="2">
    <source>
        <dbReference type="ARBA" id="ARBA00022490"/>
    </source>
</evidence>
<dbReference type="InterPro" id="IPR011009">
    <property type="entry name" value="Kinase-like_dom_sf"/>
</dbReference>
<keyword evidence="2" id="KW-0963">Cytoplasm</keyword>
<dbReference type="InterPro" id="IPR000719">
    <property type="entry name" value="Prot_kinase_dom"/>
</dbReference>
<reference evidence="9 10" key="1">
    <citation type="submission" date="2024-02" db="EMBL/GenBank/DDBJ databases">
        <title>Chromosome-scale genome assembly of the rough periwinkle Littorina saxatilis.</title>
        <authorList>
            <person name="De Jode A."/>
            <person name="Faria R."/>
            <person name="Formenti G."/>
            <person name="Sims Y."/>
            <person name="Smith T.P."/>
            <person name="Tracey A."/>
            <person name="Wood J.M.D."/>
            <person name="Zagrodzka Z.B."/>
            <person name="Johannesson K."/>
            <person name="Butlin R.K."/>
            <person name="Leder E.H."/>
        </authorList>
    </citation>
    <scope>NUCLEOTIDE SEQUENCE [LARGE SCALE GENOMIC DNA]</scope>
    <source>
        <strain evidence="9">Snail1</strain>
        <tissue evidence="9">Muscle</tissue>
    </source>
</reference>
<evidence type="ECO:0000259" key="8">
    <source>
        <dbReference type="PROSITE" id="PS50011"/>
    </source>
</evidence>
<evidence type="ECO:0000313" key="9">
    <source>
        <dbReference type="EMBL" id="KAK7102632.1"/>
    </source>
</evidence>
<evidence type="ECO:0000313" key="10">
    <source>
        <dbReference type="Proteomes" id="UP001374579"/>
    </source>
</evidence>
<dbReference type="Pfam" id="PF00069">
    <property type="entry name" value="Pkinase"/>
    <property type="match status" value="1"/>
</dbReference>
<dbReference type="GO" id="GO:0005737">
    <property type="term" value="C:cytoplasm"/>
    <property type="evidence" value="ECO:0007669"/>
    <property type="project" value="UniProtKB-SubCell"/>
</dbReference>
<dbReference type="PROSITE" id="PS50011">
    <property type="entry name" value="PROTEIN_KINASE_DOM"/>
    <property type="match status" value="1"/>
</dbReference>
<evidence type="ECO:0000256" key="3">
    <source>
        <dbReference type="ARBA" id="ARBA00022527"/>
    </source>
</evidence>
<keyword evidence="7" id="KW-0067">ATP-binding</keyword>
<keyword evidence="5" id="KW-0547">Nucleotide-binding</keyword>
<dbReference type="PANTHER" id="PTHR22969">
    <property type="entry name" value="IKB KINASE"/>
    <property type="match status" value="1"/>
</dbReference>
<dbReference type="PANTHER" id="PTHR22969:SF15">
    <property type="entry name" value="FI05319P"/>
    <property type="match status" value="1"/>
</dbReference>
<evidence type="ECO:0000256" key="5">
    <source>
        <dbReference type="ARBA" id="ARBA00022741"/>
    </source>
</evidence>
<dbReference type="GO" id="GO:0005524">
    <property type="term" value="F:ATP binding"/>
    <property type="evidence" value="ECO:0007669"/>
    <property type="project" value="UniProtKB-KW"/>
</dbReference>
<dbReference type="SUPFAM" id="SSF56112">
    <property type="entry name" value="Protein kinase-like (PK-like)"/>
    <property type="match status" value="1"/>
</dbReference>
<dbReference type="AlphaFoldDB" id="A0AAN9GBZ4"/>
<evidence type="ECO:0000256" key="6">
    <source>
        <dbReference type="ARBA" id="ARBA00022777"/>
    </source>
</evidence>
<evidence type="ECO:0000256" key="1">
    <source>
        <dbReference type="ARBA" id="ARBA00004496"/>
    </source>
</evidence>
<gene>
    <name evidence="9" type="ORF">V1264_020823</name>
</gene>
<feature type="domain" description="Protein kinase" evidence="8">
    <location>
        <begin position="12"/>
        <end position="303"/>
    </location>
</feature>
<dbReference type="SMART" id="SM00220">
    <property type="entry name" value="S_TKc"/>
    <property type="match status" value="1"/>
</dbReference>
<dbReference type="Proteomes" id="UP001374579">
    <property type="component" value="Unassembled WGS sequence"/>
</dbReference>
<dbReference type="FunFam" id="1.10.510.10:FF:000100">
    <property type="entry name" value="inhibitor of nuclear factor kappa-B kinase subunit epsilon"/>
    <property type="match status" value="1"/>
</dbReference>
<keyword evidence="3" id="KW-0723">Serine/threonine-protein kinase</keyword>
<comment type="caution">
    <text evidence="9">The sequence shown here is derived from an EMBL/GenBank/DDBJ whole genome shotgun (WGS) entry which is preliminary data.</text>
</comment>
<dbReference type="GO" id="GO:0004674">
    <property type="term" value="F:protein serine/threonine kinase activity"/>
    <property type="evidence" value="ECO:0007669"/>
    <property type="project" value="UniProtKB-KW"/>
</dbReference>
<evidence type="ECO:0000256" key="4">
    <source>
        <dbReference type="ARBA" id="ARBA00022679"/>
    </source>
</evidence>
<name>A0AAN9GBZ4_9CAEN</name>
<keyword evidence="4" id="KW-0808">Transferase</keyword>
<keyword evidence="6" id="KW-0418">Kinase</keyword>
<evidence type="ECO:0000256" key="7">
    <source>
        <dbReference type="ARBA" id="ARBA00022840"/>
    </source>
</evidence>
<accession>A0AAN9GBZ4</accession>
<dbReference type="EMBL" id="JBAMIC010000010">
    <property type="protein sequence ID" value="KAK7102632.1"/>
    <property type="molecule type" value="Genomic_DNA"/>
</dbReference>
<sequence length="692" mass="78990">MANVRGTGKHTYSVDDRLGQGATCNVFKGLSKDGEFHALKIFEPHAVKDINREIAALQKLKHENIIRFVGVEHELMSRQVVVVMEFCEGGSLASYLQEPDNMFGLPDTDFLLLLKHMVSGMEHLRNSGFVHRDIKPGNILRCINKDGSSLFKLSDFGTARPLEDDEFFKSLVGTEEYLHPEVFNAAFINEGKSLRFPHSVDLWSLGATLYNAATGDVPFCPFHRRRDRTTMYEMITKKPAGVIGARQDRPNGEIQWLYELPDTSQLSGGLQKLMEPLLVALFERDPRRVWTFEGFFQETQTILAREPVAVLALFSHHSPFDAAYLPLLNSVAQLKEALCKLWNQPGTKLHDTLYGESHLSDWLHDDEQLFDMPPTDSATPIIPLPASAPSIIGAPEPSMSKIVSEELQFSGGMADISKGREMCGIVALIHRRTAALALFQQHLLKLRHRLRFQLRHEMRETEKSFHPMTELFDVIRGTADMTNWTQQEKDNFEQVRQKMTLVDESLQGAAATVKLPFEDNQWNFDGKKCTQETKRAKEEVQSWLRQMKARKTSTDKNRFTSQHNENCLLACRRNLEDAYKRTVRLWSEQCFQKTTFLRDSFLDWYRSYLEATAGLQVCQENLHLVVSLVSQLFKSCVNRSQGHKAEMVKVSKSLFSANNTKVDRSQLMDLKSMMQDLTNNLEALEVFNIPPK</sequence>